<accession>A0A1M7SQE8</accession>
<evidence type="ECO:0000313" key="1">
    <source>
        <dbReference type="EMBL" id="SHN60634.1"/>
    </source>
</evidence>
<sequence>MEPGLRSTCDSVRDLAGRLVGAMHSKWGRHCCRPHFHQRVDTLCSHDFRRTFHHVCCGAYLAPDVWPLHVRSGDLLYRDCSPALAPASGFRPCPAASFRSPKSPMAAALRSRLAETVSLYRSGLAAVPDLRPSLSPDPARSRPVRWLSVAPVSNKPTCIWPKPPACRLSTGAWTTATAILGIKTFRTSRPCGFPFRLVCVPKTS</sequence>
<dbReference type="AlphaFoldDB" id="A0A1M7SQE8"/>
<organism evidence="1 2">
    <name type="scientific">Erythrobacter sanguineus</name>
    <dbReference type="NCBI Taxonomy" id="198312"/>
    <lineage>
        <taxon>Bacteria</taxon>
        <taxon>Pseudomonadati</taxon>
        <taxon>Pseudomonadota</taxon>
        <taxon>Alphaproteobacteria</taxon>
        <taxon>Sphingomonadales</taxon>
        <taxon>Erythrobacteraceae</taxon>
        <taxon>Erythrobacter/Porphyrobacter group</taxon>
        <taxon>Erythrobacter</taxon>
    </lineage>
</organism>
<name>A0A1M7SQE8_9SPHN</name>
<evidence type="ECO:0000313" key="2">
    <source>
        <dbReference type="Proteomes" id="UP000184391"/>
    </source>
</evidence>
<keyword evidence="2" id="KW-1185">Reference proteome</keyword>
<gene>
    <name evidence="1" type="ORF">SAMN02745193_02162</name>
</gene>
<dbReference type="EMBL" id="FRDF01000012">
    <property type="protein sequence ID" value="SHN60634.1"/>
    <property type="molecule type" value="Genomic_DNA"/>
</dbReference>
<protein>
    <submittedName>
        <fullName evidence="1">Uncharacterized protein</fullName>
    </submittedName>
</protein>
<dbReference type="Proteomes" id="UP000184391">
    <property type="component" value="Unassembled WGS sequence"/>
</dbReference>
<proteinExistence type="predicted"/>
<reference evidence="2" key="1">
    <citation type="submission" date="2016-12" db="EMBL/GenBank/DDBJ databases">
        <authorList>
            <person name="Varghese N."/>
            <person name="Submissions S."/>
        </authorList>
    </citation>
    <scope>NUCLEOTIDE SEQUENCE [LARGE SCALE GENOMIC DNA]</scope>
    <source>
        <strain evidence="2">DSM 11032</strain>
    </source>
</reference>